<gene>
    <name evidence="2" type="ORF">LPC04_10470</name>
</gene>
<proteinExistence type="predicted"/>
<evidence type="ECO:0000313" key="3">
    <source>
        <dbReference type="Proteomes" id="UP001139353"/>
    </source>
</evidence>
<dbReference type="Proteomes" id="UP001139353">
    <property type="component" value="Unassembled WGS sequence"/>
</dbReference>
<sequence>MNNTSSRGRPLRLWLAGQATILGGAAAMAWTHSFIPMALAGSAALMMTVPLVKAIAAGKRIRR</sequence>
<keyword evidence="1" id="KW-0812">Transmembrane</keyword>
<dbReference type="RefSeq" id="WP_275682160.1">
    <property type="nucleotide sequence ID" value="NZ_JAJLJH010000002.1"/>
</dbReference>
<accession>A0A9X1YJU2</accession>
<keyword evidence="3" id="KW-1185">Reference proteome</keyword>
<comment type="caution">
    <text evidence="2">The sequence shown here is derived from an EMBL/GenBank/DDBJ whole genome shotgun (WGS) entry which is preliminary data.</text>
</comment>
<name>A0A9X1YJU2_9BURK</name>
<dbReference type="EMBL" id="JAJLJH010000002">
    <property type="protein sequence ID" value="MCK9686128.1"/>
    <property type="molecule type" value="Genomic_DNA"/>
</dbReference>
<evidence type="ECO:0000313" key="2">
    <source>
        <dbReference type="EMBL" id="MCK9686128.1"/>
    </source>
</evidence>
<protein>
    <submittedName>
        <fullName evidence="2">Uncharacterized protein</fullName>
    </submittedName>
</protein>
<evidence type="ECO:0000256" key="1">
    <source>
        <dbReference type="SAM" id="Phobius"/>
    </source>
</evidence>
<reference evidence="2" key="1">
    <citation type="submission" date="2021-11" db="EMBL/GenBank/DDBJ databases">
        <title>BS-T2-15 a new species belonging to the Comamonadaceae family isolated from the soil of a French oak forest.</title>
        <authorList>
            <person name="Mieszkin S."/>
            <person name="Alain K."/>
        </authorList>
    </citation>
    <scope>NUCLEOTIDE SEQUENCE</scope>
    <source>
        <strain evidence="2">BS-T2-15</strain>
    </source>
</reference>
<keyword evidence="1" id="KW-0472">Membrane</keyword>
<organism evidence="2 3">
    <name type="scientific">Scleromatobacter humisilvae</name>
    <dbReference type="NCBI Taxonomy" id="2897159"/>
    <lineage>
        <taxon>Bacteria</taxon>
        <taxon>Pseudomonadati</taxon>
        <taxon>Pseudomonadota</taxon>
        <taxon>Betaproteobacteria</taxon>
        <taxon>Burkholderiales</taxon>
        <taxon>Sphaerotilaceae</taxon>
        <taxon>Scleromatobacter</taxon>
    </lineage>
</organism>
<feature type="transmembrane region" description="Helical" evidence="1">
    <location>
        <begin position="12"/>
        <end position="31"/>
    </location>
</feature>
<feature type="transmembrane region" description="Helical" evidence="1">
    <location>
        <begin position="37"/>
        <end position="56"/>
    </location>
</feature>
<keyword evidence="1" id="KW-1133">Transmembrane helix</keyword>
<dbReference type="AlphaFoldDB" id="A0A9X1YJU2"/>